<dbReference type="EMBL" id="JARIHO010000035">
    <property type="protein sequence ID" value="KAJ7331368.1"/>
    <property type="molecule type" value="Genomic_DNA"/>
</dbReference>
<gene>
    <name evidence="1" type="ORF">DFH08DRAFT_814676</name>
</gene>
<reference evidence="1" key="1">
    <citation type="submission" date="2023-03" db="EMBL/GenBank/DDBJ databases">
        <title>Massive genome expansion in bonnet fungi (Mycena s.s.) driven by repeated elements and novel gene families across ecological guilds.</title>
        <authorList>
            <consortium name="Lawrence Berkeley National Laboratory"/>
            <person name="Harder C.B."/>
            <person name="Miyauchi S."/>
            <person name="Viragh M."/>
            <person name="Kuo A."/>
            <person name="Thoen E."/>
            <person name="Andreopoulos B."/>
            <person name="Lu D."/>
            <person name="Skrede I."/>
            <person name="Drula E."/>
            <person name="Henrissat B."/>
            <person name="Morin E."/>
            <person name="Kohler A."/>
            <person name="Barry K."/>
            <person name="LaButti K."/>
            <person name="Morin E."/>
            <person name="Salamov A."/>
            <person name="Lipzen A."/>
            <person name="Mereny Z."/>
            <person name="Hegedus B."/>
            <person name="Baldrian P."/>
            <person name="Stursova M."/>
            <person name="Weitz H."/>
            <person name="Taylor A."/>
            <person name="Grigoriev I.V."/>
            <person name="Nagy L.G."/>
            <person name="Martin F."/>
            <person name="Kauserud H."/>
        </authorList>
    </citation>
    <scope>NUCLEOTIDE SEQUENCE</scope>
    <source>
        <strain evidence="1">CBHHK002</strain>
    </source>
</reference>
<proteinExistence type="predicted"/>
<dbReference type="AlphaFoldDB" id="A0AAD6ZPD0"/>
<organism evidence="1 2">
    <name type="scientific">Mycena albidolilacea</name>
    <dbReference type="NCBI Taxonomy" id="1033008"/>
    <lineage>
        <taxon>Eukaryota</taxon>
        <taxon>Fungi</taxon>
        <taxon>Dikarya</taxon>
        <taxon>Basidiomycota</taxon>
        <taxon>Agaricomycotina</taxon>
        <taxon>Agaricomycetes</taxon>
        <taxon>Agaricomycetidae</taxon>
        <taxon>Agaricales</taxon>
        <taxon>Marasmiineae</taxon>
        <taxon>Mycenaceae</taxon>
        <taxon>Mycena</taxon>
    </lineage>
</organism>
<name>A0AAD6ZPD0_9AGAR</name>
<sequence>MSFSVRAMVAASTGVNYPIRETECQPVPRFSIIIDIIHSFITSVEINLPAGAAHAGEDMMGRKEGFRGCQRADQFTYEIISPSVQEQWKPASPRPVASEIPQHPEKKPATQISEAYCIAFFVDGYWCLHRCCPIRETDCEPFKQSMFYIHRLGNLGVMKLDQIRAFARRDSMPAVGRKLREANHERAARADSGLSRGNTCRRHDGARGGFPWLLIDYGMGTGNKVLEVGMRMEVAPLARERTNEPGIGIESPEGYYILSGREGLAKLMHLYGCCERVTRTGRNQCIHMLVALGRTNATTIRT</sequence>
<protein>
    <submittedName>
        <fullName evidence="1">Uncharacterized protein</fullName>
    </submittedName>
</protein>
<comment type="caution">
    <text evidence="1">The sequence shown here is derived from an EMBL/GenBank/DDBJ whole genome shotgun (WGS) entry which is preliminary data.</text>
</comment>
<accession>A0AAD6ZPD0</accession>
<keyword evidence="2" id="KW-1185">Reference proteome</keyword>
<evidence type="ECO:0000313" key="2">
    <source>
        <dbReference type="Proteomes" id="UP001218218"/>
    </source>
</evidence>
<evidence type="ECO:0000313" key="1">
    <source>
        <dbReference type="EMBL" id="KAJ7331368.1"/>
    </source>
</evidence>
<dbReference type="Proteomes" id="UP001218218">
    <property type="component" value="Unassembled WGS sequence"/>
</dbReference>